<proteinExistence type="predicted"/>
<dbReference type="Pfam" id="PF07419">
    <property type="entry name" value="PilM"/>
    <property type="match status" value="1"/>
</dbReference>
<dbReference type="EMBL" id="CADIKH010000011">
    <property type="protein sequence ID" value="CAB3755863.1"/>
    <property type="molecule type" value="Genomic_DNA"/>
</dbReference>
<organism evidence="1 2">
    <name type="scientific">Paraburkholderia humisilvae</name>
    <dbReference type="NCBI Taxonomy" id="627669"/>
    <lineage>
        <taxon>Bacteria</taxon>
        <taxon>Pseudomonadati</taxon>
        <taxon>Pseudomonadota</taxon>
        <taxon>Betaproteobacteria</taxon>
        <taxon>Burkholderiales</taxon>
        <taxon>Burkholderiaceae</taxon>
        <taxon>Paraburkholderia</taxon>
    </lineage>
</organism>
<sequence length="146" mass="15604">MPLLIALLVFFAFAADYEGSVWIRLQNARVSQEANAMGDSMRVYRSYVQQYATTNRGYIGQVPDSVLPTWYVRPTTVGNYVSSGTAYVYNTAPPQGLVAAIATRSAYLATVGTNVNGRLVGPAIGPTSTQVTLPAQVPQGSVVITP</sequence>
<evidence type="ECO:0000313" key="1">
    <source>
        <dbReference type="EMBL" id="CAB3755863.1"/>
    </source>
</evidence>
<protein>
    <recommendedName>
        <fullName evidence="3">PilM protein</fullName>
    </recommendedName>
</protein>
<dbReference type="InterPro" id="IPR041883">
    <property type="entry name" value="PilM_N-ter"/>
</dbReference>
<evidence type="ECO:0000313" key="2">
    <source>
        <dbReference type="Proteomes" id="UP000494363"/>
    </source>
</evidence>
<accession>A0A6J5DPK0</accession>
<dbReference type="InterPro" id="IPR009987">
    <property type="entry name" value="IM_PilM"/>
</dbReference>
<evidence type="ECO:0008006" key="3">
    <source>
        <dbReference type="Google" id="ProtNLM"/>
    </source>
</evidence>
<gene>
    <name evidence="1" type="ORF">LMG29542_02715</name>
</gene>
<reference evidence="1 2" key="1">
    <citation type="submission" date="2020-04" db="EMBL/GenBank/DDBJ databases">
        <authorList>
            <person name="De Canck E."/>
        </authorList>
    </citation>
    <scope>NUCLEOTIDE SEQUENCE [LARGE SCALE GENOMIC DNA]</scope>
    <source>
        <strain evidence="1 2">LMG 29542</strain>
    </source>
</reference>
<dbReference type="Gene3D" id="6.20.120.30">
    <property type="entry name" value="PilM protein, C-terminal domain"/>
    <property type="match status" value="1"/>
</dbReference>
<dbReference type="Proteomes" id="UP000494363">
    <property type="component" value="Unassembled WGS sequence"/>
</dbReference>
<dbReference type="RefSeq" id="WP_175226972.1">
    <property type="nucleotide sequence ID" value="NZ_CADIKH010000011.1"/>
</dbReference>
<keyword evidence="2" id="KW-1185">Reference proteome</keyword>
<dbReference type="InterPro" id="IPR041884">
    <property type="entry name" value="PilM_C-ter"/>
</dbReference>
<name>A0A6J5DPK0_9BURK</name>
<dbReference type="AlphaFoldDB" id="A0A6J5DPK0"/>
<dbReference type="Gene3D" id="3.30.1300.90">
    <property type="entry name" value="PilM protein, N-terminal domain"/>
    <property type="match status" value="1"/>
</dbReference>